<evidence type="ECO:0000256" key="5">
    <source>
        <dbReference type="ARBA" id="ARBA00023136"/>
    </source>
</evidence>
<dbReference type="Gene3D" id="3.40.50.300">
    <property type="entry name" value="P-loop containing nucleotide triphosphate hydrolases"/>
    <property type="match status" value="1"/>
</dbReference>
<gene>
    <name evidence="8" type="ORF">NCR95_01250</name>
</gene>
<evidence type="ECO:0000313" key="8">
    <source>
        <dbReference type="EMBL" id="MCL9818811.1"/>
    </source>
</evidence>
<dbReference type="EMBL" id="JAMOKX010000001">
    <property type="protein sequence ID" value="MCL9818811.1"/>
    <property type="molecule type" value="Genomic_DNA"/>
</dbReference>
<evidence type="ECO:0000256" key="4">
    <source>
        <dbReference type="ARBA" id="ARBA00023134"/>
    </source>
</evidence>
<comment type="caution">
    <text evidence="8">The sequence shown here is derived from an EMBL/GenBank/DDBJ whole genome shotgun (WGS) entry which is preliminary data.</text>
</comment>
<keyword evidence="5" id="KW-0472">Membrane</keyword>
<keyword evidence="3" id="KW-0378">Hydrolase</keyword>
<evidence type="ECO:0000256" key="1">
    <source>
        <dbReference type="ARBA" id="ARBA00004370"/>
    </source>
</evidence>
<organism evidence="8 9">
    <name type="scientific">Helicobacter colisuis</name>
    <dbReference type="NCBI Taxonomy" id="2949739"/>
    <lineage>
        <taxon>Bacteria</taxon>
        <taxon>Pseudomonadati</taxon>
        <taxon>Campylobacterota</taxon>
        <taxon>Epsilonproteobacteria</taxon>
        <taxon>Campylobacterales</taxon>
        <taxon>Helicobacteraceae</taxon>
        <taxon>Helicobacter</taxon>
    </lineage>
</organism>
<dbReference type="PANTHER" id="PTHR10465:SF0">
    <property type="entry name" value="SARCALUMENIN"/>
    <property type="match status" value="1"/>
</dbReference>
<feature type="domain" description="Dynamin N-terminal" evidence="7">
    <location>
        <begin position="184"/>
        <end position="380"/>
    </location>
</feature>
<dbReference type="SUPFAM" id="SSF52540">
    <property type="entry name" value="P-loop containing nucleoside triphosphate hydrolases"/>
    <property type="match status" value="1"/>
</dbReference>
<evidence type="ECO:0000313" key="9">
    <source>
        <dbReference type="Proteomes" id="UP001057522"/>
    </source>
</evidence>
<evidence type="ECO:0000256" key="2">
    <source>
        <dbReference type="ARBA" id="ARBA00022741"/>
    </source>
</evidence>
<protein>
    <submittedName>
        <fullName evidence="8">Dynamin family protein</fullName>
    </submittedName>
</protein>
<keyword evidence="9" id="KW-1185">Reference proteome</keyword>
<evidence type="ECO:0000256" key="6">
    <source>
        <dbReference type="SAM" id="Coils"/>
    </source>
</evidence>
<keyword evidence="4" id="KW-0342">GTP-binding</keyword>
<keyword evidence="2" id="KW-0547">Nucleotide-binding</keyword>
<comment type="subcellular location">
    <subcellularLocation>
        <location evidence="1">Membrane</location>
    </subcellularLocation>
</comment>
<evidence type="ECO:0000259" key="7">
    <source>
        <dbReference type="Pfam" id="PF00350"/>
    </source>
</evidence>
<accession>A0ABT0TSC2</accession>
<dbReference type="Pfam" id="PF00350">
    <property type="entry name" value="Dynamin_N"/>
    <property type="match status" value="1"/>
</dbReference>
<proteinExistence type="predicted"/>
<evidence type="ECO:0000256" key="3">
    <source>
        <dbReference type="ARBA" id="ARBA00022801"/>
    </source>
</evidence>
<dbReference type="PANTHER" id="PTHR10465">
    <property type="entry name" value="TRANSMEMBRANE GTPASE FZO1"/>
    <property type="match status" value="1"/>
</dbReference>
<feature type="coiled-coil region" evidence="6">
    <location>
        <begin position="502"/>
        <end position="550"/>
    </location>
</feature>
<name>A0ABT0TSC2_9HELI</name>
<dbReference type="Proteomes" id="UP001057522">
    <property type="component" value="Unassembled WGS sequence"/>
</dbReference>
<dbReference type="InterPro" id="IPR027417">
    <property type="entry name" value="P-loop_NTPase"/>
</dbReference>
<dbReference type="InterPro" id="IPR045063">
    <property type="entry name" value="Dynamin_N"/>
</dbReference>
<keyword evidence="6" id="KW-0175">Coiled coil</keyword>
<sequence length="758" mass="86952">MKWLEENYDQINPLGNLNILNLPPNSCSDILAILLSLSPKSFNLFWQSQTLQNICQNYLQENLNFKLIKQAQLSLLLQLQHSSNNPKIKTILQETLNKLKILNQNQIIEEAHFKYLLQFLSKIPLDSQQIRTTPPTSSIQHFENFFEESLAILENQMHSIPMFADIQKSLQNLLTKTKSQHFSIGITGVLSAGKSTLLNALLGKEILGSSTIPETASLTTLKYNETSYAKINFWSKQEWEDLKNTLEPNYLESLLQNQEFQSFLSQYILDSNPKQSLEIPLEELPKFTSANSPSKLCNLIKETTLFTPLQFLQNQVEIVDTPGLDDPIIQREEITKNYLCQCDLLIHAMNASQSATQLDINFILEALQNSNISRILIILTHADLLSKKDLLQALDYTKETIQSQISTLQDGALLIKRLDFLCLASYPALLCQTNPQKAKELGYTLQESNFNALIEYLQKTLIGSNSTKAKDLIYLATQGFKKAFLTLQENLNLEKTLLFSSRESILSLIESTKQEIQKAKDELNSTKQKLQAIQQQLQDYANTATNLLSQKLLEAQNILIERIFEDIMYDYNQNKTPSKERVEKILLQGLKDFLIDILRVYQYNFSQKISQLISQFTLNHSLKLSQIKLNETLILKVKIQILNHISLKHKDTKLLNSLQNAFSLGFESFKESIYNQSKTIQSQLFLNLQNHFNEILEESELILQTKEKILQKSLEDSQNNSENKVKKEQEILALQGQIKNHLNQLQNIQEYATRISNA</sequence>
<dbReference type="InterPro" id="IPR027094">
    <property type="entry name" value="Mitofusin_fam"/>
</dbReference>
<dbReference type="RefSeq" id="WP_250603344.1">
    <property type="nucleotide sequence ID" value="NZ_JAMOKX010000001.1"/>
</dbReference>
<reference evidence="8" key="1">
    <citation type="submission" date="2022-06" db="EMBL/GenBank/DDBJ databases">
        <title>Helicobacter colisuis sp. nov.</title>
        <authorList>
            <person name="Papic B."/>
            <person name="Gruntar I."/>
        </authorList>
    </citation>
    <scope>NUCLEOTIDE SEQUENCE</scope>
    <source>
        <strain evidence="8">11154-15</strain>
    </source>
</reference>